<dbReference type="Gene3D" id="3.30.430.20">
    <property type="entry name" value="Gnk2 domain, C-X8-C-X2-C motif"/>
    <property type="match status" value="2"/>
</dbReference>
<dbReference type="PANTHER" id="PTHR32099:SF51">
    <property type="entry name" value="CYSTEINE-RICH RECEPTOR-LIKE PROTEIN KINASE 25 ISOFORM X1"/>
    <property type="match status" value="1"/>
</dbReference>
<evidence type="ECO:0000256" key="2">
    <source>
        <dbReference type="ARBA" id="ARBA00022737"/>
    </source>
</evidence>
<feature type="domain" description="Gnk2-homologous" evidence="4">
    <location>
        <begin position="26"/>
        <end position="126"/>
    </location>
</feature>
<protein>
    <recommendedName>
        <fullName evidence="4">Gnk2-homologous domain-containing protein</fullName>
    </recommendedName>
</protein>
<dbReference type="InterPro" id="IPR002902">
    <property type="entry name" value="GNK2"/>
</dbReference>
<keyword evidence="1 3" id="KW-0732">Signal</keyword>
<evidence type="ECO:0000256" key="3">
    <source>
        <dbReference type="SAM" id="SignalP"/>
    </source>
</evidence>
<dbReference type="CDD" id="cd23509">
    <property type="entry name" value="Gnk2-like"/>
    <property type="match status" value="2"/>
</dbReference>
<dbReference type="Pfam" id="PF01657">
    <property type="entry name" value="Stress-antifung"/>
    <property type="match status" value="2"/>
</dbReference>
<feature type="signal peptide" evidence="3">
    <location>
        <begin position="1"/>
        <end position="23"/>
    </location>
</feature>
<reference evidence="5" key="1">
    <citation type="submission" date="2022-12" db="EMBL/GenBank/DDBJ databases">
        <title>Draft genome assemblies for two species of Escallonia (Escalloniales).</title>
        <authorList>
            <person name="Chanderbali A."/>
            <person name="Dervinis C."/>
            <person name="Anghel I."/>
            <person name="Soltis D."/>
            <person name="Soltis P."/>
            <person name="Zapata F."/>
        </authorList>
    </citation>
    <scope>NUCLEOTIDE SEQUENCE</scope>
    <source>
        <strain evidence="5">UCBG92.1500</strain>
        <tissue evidence="5">Leaf</tissue>
    </source>
</reference>
<gene>
    <name evidence="5" type="ORF">RJ640_005498</name>
</gene>
<dbReference type="Proteomes" id="UP001187471">
    <property type="component" value="Unassembled WGS sequence"/>
</dbReference>
<evidence type="ECO:0000256" key="1">
    <source>
        <dbReference type="ARBA" id="ARBA00022729"/>
    </source>
</evidence>
<keyword evidence="6" id="KW-1185">Reference proteome</keyword>
<evidence type="ECO:0000259" key="4">
    <source>
        <dbReference type="PROSITE" id="PS51473"/>
    </source>
</evidence>
<feature type="chain" id="PRO_5041738776" description="Gnk2-homologous domain-containing protein" evidence="3">
    <location>
        <begin position="24"/>
        <end position="358"/>
    </location>
</feature>
<accession>A0AA88S2V1</accession>
<keyword evidence="2" id="KW-0677">Repeat</keyword>
<dbReference type="EMBL" id="JAVXUO010000587">
    <property type="protein sequence ID" value="KAK2991016.1"/>
    <property type="molecule type" value="Genomic_DNA"/>
</dbReference>
<evidence type="ECO:0000313" key="6">
    <source>
        <dbReference type="Proteomes" id="UP001187471"/>
    </source>
</evidence>
<name>A0AA88S2V1_9ASTE</name>
<dbReference type="InterPro" id="IPR038408">
    <property type="entry name" value="GNK2_sf"/>
</dbReference>
<organism evidence="5 6">
    <name type="scientific">Escallonia rubra</name>
    <dbReference type="NCBI Taxonomy" id="112253"/>
    <lineage>
        <taxon>Eukaryota</taxon>
        <taxon>Viridiplantae</taxon>
        <taxon>Streptophyta</taxon>
        <taxon>Embryophyta</taxon>
        <taxon>Tracheophyta</taxon>
        <taxon>Spermatophyta</taxon>
        <taxon>Magnoliopsida</taxon>
        <taxon>eudicotyledons</taxon>
        <taxon>Gunneridae</taxon>
        <taxon>Pentapetalae</taxon>
        <taxon>asterids</taxon>
        <taxon>campanulids</taxon>
        <taxon>Escalloniales</taxon>
        <taxon>Escalloniaceae</taxon>
        <taxon>Escallonia</taxon>
    </lineage>
</organism>
<dbReference type="PROSITE" id="PS51473">
    <property type="entry name" value="GNK2"/>
    <property type="match status" value="2"/>
</dbReference>
<comment type="caution">
    <text evidence="5">The sequence shown here is derived from an EMBL/GenBank/DDBJ whole genome shotgun (WGS) entry which is preliminary data.</text>
</comment>
<dbReference type="AlphaFoldDB" id="A0AA88S2V1"/>
<sequence length="358" mass="39211">MATQRWVLILYHTLLHLVCLTIAQPELLGYTCADTGNYTRDSTYSSNLDDVIYSPSINTTNFSSVSAGSDPDSVNGIALCRGDINQDVRRRCVDDSTRRLRQQCTDQKEAIGWYDDCMVRYSDRSIYQSLETSPYSYVVSDHTAPDVGTFNKALGTLLGSLRYEAAQGGSALKFASGNVSAPKNVTIYALVQCTPDLTAQQCDNCLKGTSWCCDGYTGTRYQNPSCNIGYALTQFYNVFPAAARQALPPPEAAGNKTMSSLLLHQVKVSSIDLLQMYQLCQAKVGSIRFFLLGIVHDVGLDACVDEVGINLDLGAGEAGEFCGMCWDEVVKGEFEFDVGEFGGMCWDVVVKGEFEIEL</sequence>
<proteinExistence type="predicted"/>
<dbReference type="PANTHER" id="PTHR32099">
    <property type="entry name" value="CYSTEINE-RICH REPEAT SECRETORY PROTEIN"/>
    <property type="match status" value="1"/>
</dbReference>
<evidence type="ECO:0000313" key="5">
    <source>
        <dbReference type="EMBL" id="KAK2991016.1"/>
    </source>
</evidence>
<feature type="domain" description="Gnk2-homologous" evidence="4">
    <location>
        <begin position="132"/>
        <end position="235"/>
    </location>
</feature>